<reference evidence="11 12" key="1">
    <citation type="submission" date="2018-07" db="EMBL/GenBank/DDBJ databases">
        <title>Genome sequencing of oomycete isolates from Chile give support for New Zealand origin for Phytophthora kernoviae and make available the first Nothophytophthora sp. genome.</title>
        <authorList>
            <person name="Studholme D.J."/>
            <person name="Sanfuentes E."/>
            <person name="Panda P."/>
            <person name="Hill R."/>
            <person name="Sambles C."/>
            <person name="Grant M."/>
            <person name="Williams N.M."/>
            <person name="Mcdougal R.L."/>
        </authorList>
    </citation>
    <scope>NUCLEOTIDE SEQUENCE [LARGE SCALE GENOMIC DNA]</scope>
    <source>
        <strain evidence="10">Chile6</strain>
        <strain evidence="9">Chile7</strain>
    </source>
</reference>
<evidence type="ECO:0000259" key="7">
    <source>
        <dbReference type="Pfam" id="PF08016"/>
    </source>
</evidence>
<dbReference type="Pfam" id="PF08016">
    <property type="entry name" value="PKD_channel"/>
    <property type="match status" value="1"/>
</dbReference>
<dbReference type="Proteomes" id="UP000277300">
    <property type="component" value="Unassembled WGS sequence"/>
</dbReference>
<evidence type="ECO:0000256" key="1">
    <source>
        <dbReference type="ARBA" id="ARBA00004141"/>
    </source>
</evidence>
<dbReference type="GO" id="GO:0016020">
    <property type="term" value="C:membrane"/>
    <property type="evidence" value="ECO:0007669"/>
    <property type="project" value="UniProtKB-SubCell"/>
</dbReference>
<dbReference type="Pfam" id="PF20519">
    <property type="entry name" value="Polycystin_dom"/>
    <property type="match status" value="1"/>
</dbReference>
<organism evidence="10 11">
    <name type="scientific">Phytophthora kernoviae</name>
    <dbReference type="NCBI Taxonomy" id="325452"/>
    <lineage>
        <taxon>Eukaryota</taxon>
        <taxon>Sar</taxon>
        <taxon>Stramenopiles</taxon>
        <taxon>Oomycota</taxon>
        <taxon>Peronosporomycetes</taxon>
        <taxon>Peronosporales</taxon>
        <taxon>Peronosporaceae</taxon>
        <taxon>Phytophthora</taxon>
    </lineage>
</organism>
<proteinExistence type="inferred from homology"/>
<evidence type="ECO:0000313" key="12">
    <source>
        <dbReference type="Proteomes" id="UP000284657"/>
    </source>
</evidence>
<gene>
    <name evidence="9" type="ORF">BBJ29_000197</name>
    <name evidence="10" type="ORF">BBP00_00000332</name>
</gene>
<comment type="similarity">
    <text evidence="2">Belongs to the polycystin family.</text>
</comment>
<dbReference type="OrthoDB" id="444119at2759"/>
<dbReference type="EMBL" id="MBDO02000004">
    <property type="protein sequence ID" value="RLN69509.1"/>
    <property type="molecule type" value="Genomic_DNA"/>
</dbReference>
<dbReference type="AlphaFoldDB" id="A0A3F2S3L1"/>
<evidence type="ECO:0000313" key="11">
    <source>
        <dbReference type="Proteomes" id="UP000277300"/>
    </source>
</evidence>
<evidence type="ECO:0000259" key="8">
    <source>
        <dbReference type="Pfam" id="PF20519"/>
    </source>
</evidence>
<comment type="subcellular location">
    <subcellularLocation>
        <location evidence="1">Membrane</location>
        <topology evidence="1">Multi-pass membrane protein</topology>
    </subcellularLocation>
</comment>
<evidence type="ECO:0000256" key="5">
    <source>
        <dbReference type="ARBA" id="ARBA00023136"/>
    </source>
</evidence>
<dbReference type="InterPro" id="IPR013122">
    <property type="entry name" value="PKD1_2_channel"/>
</dbReference>
<dbReference type="InterPro" id="IPR051223">
    <property type="entry name" value="Polycystin"/>
</dbReference>
<feature type="transmembrane region" description="Helical" evidence="6">
    <location>
        <begin position="309"/>
        <end position="334"/>
    </location>
</feature>
<dbReference type="EMBL" id="MBAD02001078">
    <property type="protein sequence ID" value="RLN58910.1"/>
    <property type="molecule type" value="Genomic_DNA"/>
</dbReference>
<dbReference type="PANTHER" id="PTHR10877">
    <property type="entry name" value="POLYCYSTIN FAMILY MEMBER"/>
    <property type="match status" value="1"/>
</dbReference>
<evidence type="ECO:0000256" key="2">
    <source>
        <dbReference type="ARBA" id="ARBA00007200"/>
    </source>
</evidence>
<evidence type="ECO:0000256" key="3">
    <source>
        <dbReference type="ARBA" id="ARBA00022692"/>
    </source>
</evidence>
<protein>
    <recommendedName>
        <fullName evidence="13">Polycystin cation channel PKD1/PKD2 domain-containing protein</fullName>
    </recommendedName>
</protein>
<dbReference type="InterPro" id="IPR046791">
    <property type="entry name" value="Polycystin_dom"/>
</dbReference>
<feature type="domain" description="Polycystin cation channel PKD1/PKD2" evidence="7">
    <location>
        <begin position="203"/>
        <end position="337"/>
    </location>
</feature>
<comment type="caution">
    <text evidence="10">The sequence shown here is derived from an EMBL/GenBank/DDBJ whole genome shotgun (WGS) entry which is preliminary data.</text>
</comment>
<evidence type="ECO:0000256" key="4">
    <source>
        <dbReference type="ARBA" id="ARBA00022989"/>
    </source>
</evidence>
<evidence type="ECO:0008006" key="13">
    <source>
        <dbReference type="Google" id="ProtNLM"/>
    </source>
</evidence>
<keyword evidence="5 6" id="KW-0472">Membrane</keyword>
<name>A0A3F2S3L1_9STRA</name>
<keyword evidence="4 6" id="KW-1133">Transmembrane helix</keyword>
<evidence type="ECO:0000313" key="9">
    <source>
        <dbReference type="EMBL" id="RLN58910.1"/>
    </source>
</evidence>
<evidence type="ECO:0000256" key="6">
    <source>
        <dbReference type="SAM" id="Phobius"/>
    </source>
</evidence>
<feature type="domain" description="Polycystin" evidence="8">
    <location>
        <begin position="73"/>
        <end position="158"/>
    </location>
</feature>
<accession>A0A3F2S3L1</accession>
<feature type="transmembrane region" description="Helical" evidence="6">
    <location>
        <begin position="252"/>
        <end position="272"/>
    </location>
</feature>
<keyword evidence="3 6" id="KW-0812">Transmembrane</keyword>
<dbReference type="PANTHER" id="PTHR10877:SF183">
    <property type="entry name" value="AT14535P-RELATED"/>
    <property type="match status" value="1"/>
</dbReference>
<evidence type="ECO:0000313" key="10">
    <source>
        <dbReference type="EMBL" id="RLN69509.1"/>
    </source>
</evidence>
<sequence length="448" mass="50473">MKFYNIGQLSDVFDYITNTLVPTVFVTQDQNGVDLPIEDWARIALFNKALGGVLIEVYSKSTTECPADGSLYKLYPTCHEYQGLDSEYNSYLLDFSVDPNDTLASLAEWKTKNWIDASTGEVLISVVTYNGELEGYVVTKLTLEFHLGGFITPKASFTPTISIPDFQDSLWSLSDSTSPGSGSTDDALTKKGLNTAINTLWDIAYYTAALRVIGAVVIALIGLQILDRFHFHPQLNILTRTVANALRQFRSFFVVFFVIFSSFTIIGCMIFGDRAKEFSSLDNAMASCINVLFNAFDFDSIKDLRFSVAFYWIYMIVVSLVLMNMMLAIVLDAYEQVSSDSYKLEVSVSLSSRIQTICWDLLFELQFLYPDQDIAVSRGKIRSRLLEMVLKEKMKDTSIESLTPQTLRNLFPKTDIRDEEIVATLHFIEHGIAVQKVLTANETQLNEK</sequence>
<dbReference type="Proteomes" id="UP000284657">
    <property type="component" value="Unassembled WGS sequence"/>
</dbReference>
<feature type="transmembrane region" description="Helical" evidence="6">
    <location>
        <begin position="203"/>
        <end position="226"/>
    </location>
</feature>
<dbReference type="Gene3D" id="1.10.287.70">
    <property type="match status" value="1"/>
</dbReference>